<feature type="compositionally biased region" description="Polar residues" evidence="12">
    <location>
        <begin position="775"/>
        <end position="785"/>
    </location>
</feature>
<sequence>MNDVVHLVSDFFFFLLSLSLCRLPVGGSAPSLPELSLLAQRPRSGAEGGASGGILGGTPTPGVTGSAAELHAAAAAAAYSRLTPYMDSLYPGLHSSPTNSLRLSPIDSRGNWSGGLGMPPDYMNLAASGFCPRTLSDLHPASTLGSAELAFAFDSSRFTSPRASVNRQSRKRALSCSPYSTDSFDFNSMIRFSPNSLVSLVNGSRGSSASGSYGHLSAGAISPAFGMSAGLSPGFGGPMPPLQQLQAHLLRNGPLAGSLPSSPFLHHSGLLHGSPFSTHQSLYMPSFQHSLSLGKQDMRGEVTPKASPGVGAVSSTMEVDECANGRKSRVKREPATTTSGLNHDDRGDSDPMKDEPGDFIETNCHWADCGVEFSTQDELVKHINTDHIHANKKSFVCRWKDCSREEKPFKAQYMLVVHMRRHTGEKPHKCTFEGCIKAYSRLENLKTHLRSHTGEKPYMCEFPGCTKAFSNASDRAKHQNRTHSNEKPYVCKAPDCTKRYTDPSSLRKHVKTVHGPEFYANKKHKGNDHPSSHDDRLGRDNHRRPNQGSDGSPRSEDMGAKTASVSSPSMKSEDPNSPQQHSSPGGESTGTEMNGGGPSDNPISDNNVSTTNELSDGYEGASPLMGQPCWDLKEEPDEEVDSVADIPEIFGMAVGVPVGGDDGRGGGAGDHPDNYRGRFRGRLNAKGISISPLSNISGPRRGLGIDHLQKRITDLRMGGTSPGSCPTSGKGNLGDLCPKINSNQTTLLRGPQSVTTNRRDSGHSTISSYYSSLSPDGQTSSRRSSALSQGIAALHAVGNARAVINASPYDPISPGSSRRSSGVEQCNNLNSLANSSQTLTSSMTAHFQRLHRRAMNLQMNDDYPGNVEEVADDNSSNLVIQPQSEALRQDAQSEIPVSPAAQRIDPLSPDSRRISDPVRSNSSNATTCLSQPYSNLQRHPNYNSNFNSQNQYCPPQPSSHSHNNAEGQQNFDEFIIPDDMMAFLTENQVQDQAVPPQGASSQLPPPPQQHQQPPPNQQNYCYPQPSPQHHQSPPPPYPYTNNYYPNSNAGLPTQSPAPSGYSSYYRPPVYNNNIQNSASNQSMPPPQYHNSQHYNSSSNSNNCYPQNQYNNCMPPPHYPSPANGTNSGHSYPHCNGHYGPGPSSMRNTPQQHTPQPYGNCHQHSMQRHQISQQQMWNNSNMPPPQQPPNNMYQPQPSPMQNGSWHPPMVTQQQQQAHQWNSHAHCHNNMPNSQPSPGMNSRNMGYHHPAAGSTMNSQPPQQHPHSPCANIMQPQQQECCKSCQRGDNKVNSQNSKITTTGQSPMNGTRGGPGSVSSNSPSPAGMRQYTYQRTLAYVQQCQQQLNLNSQPVSSTTM</sequence>
<dbReference type="OrthoDB" id="3214149at2759"/>
<feature type="domain" description="C2H2-type" evidence="14">
    <location>
        <begin position="362"/>
        <end position="394"/>
    </location>
</feature>
<dbReference type="FunFam" id="3.30.160.60:FF:000068">
    <property type="entry name" value="GLI family zinc finger 3"/>
    <property type="match status" value="1"/>
</dbReference>
<feature type="region of interest" description="Disordered" evidence="12">
    <location>
        <begin position="517"/>
        <end position="631"/>
    </location>
</feature>
<dbReference type="GO" id="GO:0140297">
    <property type="term" value="F:DNA-binding transcription factor binding"/>
    <property type="evidence" value="ECO:0007669"/>
    <property type="project" value="UniProtKB-ARBA"/>
</dbReference>
<feature type="region of interest" description="Disordered" evidence="12">
    <location>
        <begin position="886"/>
        <end position="966"/>
    </location>
</feature>
<dbReference type="FunFam" id="3.30.160.60:FF:000031">
    <property type="entry name" value="GLI family zinc finger 3"/>
    <property type="match status" value="1"/>
</dbReference>
<dbReference type="PANTHER" id="PTHR45718:SF4">
    <property type="entry name" value="TRANSCRIPTIONAL ACTIVATOR CUBITUS INTERRUPTUS"/>
    <property type="match status" value="1"/>
</dbReference>
<feature type="region of interest" description="Disordered" evidence="12">
    <location>
        <begin position="749"/>
        <end position="785"/>
    </location>
</feature>
<keyword evidence="6" id="KW-0862">Zinc</keyword>
<dbReference type="FunFam" id="3.30.160.60:FF:000019">
    <property type="entry name" value="GLI family zinc finger 3"/>
    <property type="match status" value="1"/>
</dbReference>
<feature type="region of interest" description="Disordered" evidence="12">
    <location>
        <begin position="992"/>
        <end position="1102"/>
    </location>
</feature>
<dbReference type="PROSITE" id="PS50157">
    <property type="entry name" value="ZINC_FINGER_C2H2_2"/>
    <property type="match status" value="5"/>
</dbReference>
<feature type="compositionally biased region" description="Low complexity" evidence="12">
    <location>
        <begin position="941"/>
        <end position="952"/>
    </location>
</feature>
<keyword evidence="4" id="KW-0677">Repeat</keyword>
<dbReference type="InterPro" id="IPR043359">
    <property type="entry name" value="GLI-like"/>
</dbReference>
<accession>A0A8J2PLC5</accession>
<keyword evidence="5 11" id="KW-0863">Zinc-finger</keyword>
<feature type="region of interest" description="Disordered" evidence="12">
    <location>
        <begin position="1114"/>
        <end position="1215"/>
    </location>
</feature>
<feature type="region of interest" description="Disordered" evidence="12">
    <location>
        <begin position="1230"/>
        <end position="1268"/>
    </location>
</feature>
<dbReference type="GO" id="GO:0000978">
    <property type="term" value="F:RNA polymerase II cis-regulatory region sequence-specific DNA binding"/>
    <property type="evidence" value="ECO:0007669"/>
    <property type="project" value="TreeGrafter"/>
</dbReference>
<evidence type="ECO:0000256" key="10">
    <source>
        <dbReference type="ARBA" id="ARBA00023242"/>
    </source>
</evidence>
<evidence type="ECO:0000256" key="3">
    <source>
        <dbReference type="ARBA" id="ARBA00022723"/>
    </source>
</evidence>
<feature type="region of interest" description="Disordered" evidence="12">
    <location>
        <begin position="304"/>
        <end position="357"/>
    </location>
</feature>
<feature type="domain" description="C2H2-type" evidence="14">
    <location>
        <begin position="489"/>
        <end position="519"/>
    </location>
</feature>
<feature type="compositionally biased region" description="Low complexity" evidence="12">
    <location>
        <begin position="1071"/>
        <end position="1102"/>
    </location>
</feature>
<dbReference type="SMART" id="SM00355">
    <property type="entry name" value="ZnF_C2H2"/>
    <property type="match status" value="5"/>
</dbReference>
<dbReference type="PANTHER" id="PTHR45718">
    <property type="entry name" value="TRANSCRIPTIONAL ACTIVATOR CUBITUS INTERRUPTUS"/>
    <property type="match status" value="1"/>
</dbReference>
<dbReference type="PROSITE" id="PS00028">
    <property type="entry name" value="ZINC_FINGER_C2H2_1"/>
    <property type="match status" value="4"/>
</dbReference>
<protein>
    <recommendedName>
        <fullName evidence="14">C2H2-type domain-containing protein</fullName>
    </recommendedName>
</protein>
<evidence type="ECO:0000256" key="1">
    <source>
        <dbReference type="ARBA" id="ARBA00004123"/>
    </source>
</evidence>
<feature type="compositionally biased region" description="Polar residues" evidence="12">
    <location>
        <begin position="601"/>
        <end position="614"/>
    </location>
</feature>
<dbReference type="InterPro" id="IPR056436">
    <property type="entry name" value="Znf-C2H2_ZIC1-5/GLI1-3-like"/>
</dbReference>
<feature type="compositionally biased region" description="Polar residues" evidence="12">
    <location>
        <begin position="1144"/>
        <end position="1170"/>
    </location>
</feature>
<name>A0A8J2PLC5_9HEXA</name>
<dbReference type="Pfam" id="PF23561">
    <property type="entry name" value="zf-C2H2_15"/>
    <property type="match status" value="1"/>
</dbReference>
<keyword evidence="7" id="KW-0805">Transcription regulation</keyword>
<keyword evidence="16" id="KW-1185">Reference proteome</keyword>
<keyword evidence="13" id="KW-0732">Signal</keyword>
<evidence type="ECO:0000256" key="2">
    <source>
        <dbReference type="ARBA" id="ARBA00010831"/>
    </source>
</evidence>
<feature type="compositionally biased region" description="Polar residues" evidence="12">
    <location>
        <begin position="1230"/>
        <end position="1242"/>
    </location>
</feature>
<dbReference type="GO" id="GO:0005634">
    <property type="term" value="C:nucleus"/>
    <property type="evidence" value="ECO:0007669"/>
    <property type="project" value="UniProtKB-SubCell"/>
</dbReference>
<organism evidence="15 16">
    <name type="scientific">Allacma fusca</name>
    <dbReference type="NCBI Taxonomy" id="39272"/>
    <lineage>
        <taxon>Eukaryota</taxon>
        <taxon>Metazoa</taxon>
        <taxon>Ecdysozoa</taxon>
        <taxon>Arthropoda</taxon>
        <taxon>Hexapoda</taxon>
        <taxon>Collembola</taxon>
        <taxon>Symphypleona</taxon>
        <taxon>Sminthuridae</taxon>
        <taxon>Allacma</taxon>
    </lineage>
</organism>
<evidence type="ECO:0000256" key="9">
    <source>
        <dbReference type="ARBA" id="ARBA00023163"/>
    </source>
</evidence>
<dbReference type="Proteomes" id="UP000708208">
    <property type="component" value="Unassembled WGS sequence"/>
</dbReference>
<keyword evidence="8" id="KW-0238">DNA-binding</keyword>
<feature type="compositionally biased region" description="Pro residues" evidence="12">
    <location>
        <begin position="1003"/>
        <end position="1016"/>
    </location>
</feature>
<evidence type="ECO:0000256" key="6">
    <source>
        <dbReference type="ARBA" id="ARBA00022833"/>
    </source>
</evidence>
<dbReference type="Pfam" id="PF00096">
    <property type="entry name" value="zf-C2H2"/>
    <property type="match status" value="2"/>
</dbReference>
<evidence type="ECO:0000256" key="13">
    <source>
        <dbReference type="SAM" id="SignalP"/>
    </source>
</evidence>
<comment type="subcellular location">
    <subcellularLocation>
        <location evidence="1">Nucleus</location>
    </subcellularLocation>
</comment>
<dbReference type="EMBL" id="CAJVCH010570539">
    <property type="protein sequence ID" value="CAG7835138.1"/>
    <property type="molecule type" value="Genomic_DNA"/>
</dbReference>
<feature type="domain" description="C2H2-type" evidence="14">
    <location>
        <begin position="458"/>
        <end position="488"/>
    </location>
</feature>
<dbReference type="GO" id="GO:0008270">
    <property type="term" value="F:zinc ion binding"/>
    <property type="evidence" value="ECO:0007669"/>
    <property type="project" value="UniProtKB-KW"/>
</dbReference>
<feature type="compositionally biased region" description="Polar residues" evidence="12">
    <location>
        <begin position="1288"/>
        <end position="1305"/>
    </location>
</feature>
<feature type="compositionally biased region" description="Low complexity" evidence="12">
    <location>
        <begin position="1188"/>
        <end position="1201"/>
    </location>
</feature>
<comment type="caution">
    <text evidence="15">The sequence shown here is derived from an EMBL/GenBank/DDBJ whole genome shotgun (WGS) entry which is preliminary data.</text>
</comment>
<dbReference type="FunFam" id="3.30.160.60:FF:000048">
    <property type="entry name" value="GLI family zinc finger 3"/>
    <property type="match status" value="1"/>
</dbReference>
<feature type="signal peptide" evidence="13">
    <location>
        <begin position="1"/>
        <end position="21"/>
    </location>
</feature>
<feature type="domain" description="C2H2-type" evidence="14">
    <location>
        <begin position="400"/>
        <end position="427"/>
    </location>
</feature>
<evidence type="ECO:0000256" key="4">
    <source>
        <dbReference type="ARBA" id="ARBA00022737"/>
    </source>
</evidence>
<gene>
    <name evidence="15" type="ORF">AFUS01_LOCUS44552</name>
</gene>
<reference evidence="15" key="1">
    <citation type="submission" date="2021-06" db="EMBL/GenBank/DDBJ databases">
        <authorList>
            <person name="Hodson N. C."/>
            <person name="Mongue J. A."/>
            <person name="Jaron S. K."/>
        </authorList>
    </citation>
    <scope>NUCLEOTIDE SEQUENCE</scope>
</reference>
<feature type="compositionally biased region" description="Polar residues" evidence="12">
    <location>
        <begin position="563"/>
        <end position="592"/>
    </location>
</feature>
<dbReference type="InterPro" id="IPR013087">
    <property type="entry name" value="Znf_C2H2_type"/>
</dbReference>
<feature type="compositionally biased region" description="Low complexity" evidence="12">
    <location>
        <begin position="1256"/>
        <end position="1266"/>
    </location>
</feature>
<feature type="compositionally biased region" description="Basic and acidic residues" evidence="12">
    <location>
        <begin position="527"/>
        <end position="540"/>
    </location>
</feature>
<keyword evidence="9" id="KW-0804">Transcription</keyword>
<comment type="similarity">
    <text evidence="2">Belongs to the GLI C2H2-type zinc-finger protein family.</text>
</comment>
<feature type="compositionally biased region" description="Low complexity" evidence="12">
    <location>
        <begin position="1171"/>
        <end position="1180"/>
    </location>
</feature>
<proteinExistence type="inferred from homology"/>
<evidence type="ECO:0000256" key="5">
    <source>
        <dbReference type="ARBA" id="ARBA00022771"/>
    </source>
</evidence>
<evidence type="ECO:0000259" key="14">
    <source>
        <dbReference type="PROSITE" id="PS50157"/>
    </source>
</evidence>
<dbReference type="GO" id="GO:0000981">
    <property type="term" value="F:DNA-binding transcription factor activity, RNA polymerase II-specific"/>
    <property type="evidence" value="ECO:0007669"/>
    <property type="project" value="TreeGrafter"/>
</dbReference>
<evidence type="ECO:0000256" key="7">
    <source>
        <dbReference type="ARBA" id="ARBA00023015"/>
    </source>
</evidence>
<evidence type="ECO:0000256" key="8">
    <source>
        <dbReference type="ARBA" id="ARBA00023125"/>
    </source>
</evidence>
<feature type="compositionally biased region" description="Low complexity" evidence="12">
    <location>
        <begin position="1017"/>
        <end position="1031"/>
    </location>
</feature>
<keyword evidence="3" id="KW-0479">Metal-binding</keyword>
<feature type="domain" description="C2H2-type" evidence="14">
    <location>
        <begin position="428"/>
        <end position="457"/>
    </location>
</feature>
<dbReference type="GO" id="GO:0000122">
    <property type="term" value="P:negative regulation of transcription by RNA polymerase II"/>
    <property type="evidence" value="ECO:0007669"/>
    <property type="project" value="UniProtKB-ARBA"/>
</dbReference>
<feature type="compositionally biased region" description="Basic and acidic residues" evidence="12">
    <location>
        <begin position="342"/>
        <end position="356"/>
    </location>
</feature>
<keyword evidence="10" id="KW-0539">Nucleus</keyword>
<feature type="region of interest" description="Disordered" evidence="12">
    <location>
        <begin position="1284"/>
        <end position="1324"/>
    </location>
</feature>
<feature type="compositionally biased region" description="Polar residues" evidence="12">
    <location>
        <begin position="918"/>
        <end position="940"/>
    </location>
</feature>
<evidence type="ECO:0000256" key="12">
    <source>
        <dbReference type="SAM" id="MobiDB-lite"/>
    </source>
</evidence>
<evidence type="ECO:0000313" key="16">
    <source>
        <dbReference type="Proteomes" id="UP000708208"/>
    </source>
</evidence>
<feature type="chain" id="PRO_5035266595" description="C2H2-type domain-containing protein" evidence="13">
    <location>
        <begin position="22"/>
        <end position="1355"/>
    </location>
</feature>
<feature type="compositionally biased region" description="Polar residues" evidence="12">
    <location>
        <begin position="1048"/>
        <end position="1062"/>
    </location>
</feature>
<evidence type="ECO:0000313" key="15">
    <source>
        <dbReference type="EMBL" id="CAG7835138.1"/>
    </source>
</evidence>
<feature type="compositionally biased region" description="Low complexity" evidence="12">
    <location>
        <begin position="763"/>
        <end position="774"/>
    </location>
</feature>
<evidence type="ECO:0000256" key="11">
    <source>
        <dbReference type="PROSITE-ProRule" id="PRU00042"/>
    </source>
</evidence>
<dbReference type="FunFam" id="3.30.160.60:FF:000036">
    <property type="entry name" value="GLI family zinc finger 3"/>
    <property type="match status" value="1"/>
</dbReference>